<comment type="caution">
    <text evidence="2">The sequence shown here is derived from an EMBL/GenBank/DDBJ whole genome shotgun (WGS) entry which is preliminary data.</text>
</comment>
<keyword evidence="1" id="KW-0812">Transmembrane</keyword>
<feature type="transmembrane region" description="Helical" evidence="1">
    <location>
        <begin position="265"/>
        <end position="288"/>
    </location>
</feature>
<keyword evidence="1" id="KW-1133">Transmembrane helix</keyword>
<feature type="transmembrane region" description="Helical" evidence="1">
    <location>
        <begin position="233"/>
        <end position="253"/>
    </location>
</feature>
<feature type="transmembrane region" description="Helical" evidence="1">
    <location>
        <begin position="93"/>
        <end position="115"/>
    </location>
</feature>
<accession>A0AAW1PUR4</accession>
<dbReference type="PANTHER" id="PTHR34289:SF3">
    <property type="entry name" value="PROTEIN, PUTATIVE (DUF819)-RELATED"/>
    <property type="match status" value="1"/>
</dbReference>
<reference evidence="2 3" key="1">
    <citation type="journal article" date="2024" name="Nat. Commun.">
        <title>Phylogenomics reveals the evolutionary origins of lichenization in chlorophyte algae.</title>
        <authorList>
            <person name="Puginier C."/>
            <person name="Libourel C."/>
            <person name="Otte J."/>
            <person name="Skaloud P."/>
            <person name="Haon M."/>
            <person name="Grisel S."/>
            <person name="Petersen M."/>
            <person name="Berrin J.G."/>
            <person name="Delaux P.M."/>
            <person name="Dal Grande F."/>
            <person name="Keller J."/>
        </authorList>
    </citation>
    <scope>NUCLEOTIDE SEQUENCE [LARGE SCALE GENOMIC DNA]</scope>
    <source>
        <strain evidence="2 3">SAG 2043</strain>
    </source>
</reference>
<keyword evidence="1" id="KW-0472">Membrane</keyword>
<dbReference type="Proteomes" id="UP001489004">
    <property type="component" value="Unassembled WGS sequence"/>
</dbReference>
<proteinExistence type="predicted"/>
<evidence type="ECO:0000313" key="3">
    <source>
        <dbReference type="Proteomes" id="UP001489004"/>
    </source>
</evidence>
<sequence>MVLLPATTPWGIWAALLLAASVGFWSEQTKVGKELSGPLVATLVGLALSNLGVIPSDAPAVYGTVNKYLLPLAVPLLLYSADLKRVVRDTGRLLLAFVIGSFATVAGTLVAAKVLPLTSLGADGWKVAAALAARHIGGAVNYVGVSETLSITPSAQMAGLAADNLICALYFTTVFQLARHIAPEARPVQGTGAGVEVPSESGNGIQVTEGATAMAVAAVICYIGTSYAQALGISGATIPVVTAITVALATLMPRMLSPLVSSGEGIAAILMQVFFASVGANGSVAAVLATAPVLFAFSFIQIAVHLALVLGAGKLLGFTRKEVLLASNANVGGPTTAAGMAAAKGWRSLLVPSLLVGTLGYAVATFLAVGLGVTVLKPMMLPVAA</sequence>
<feature type="transmembrane region" description="Helical" evidence="1">
    <location>
        <begin position="349"/>
        <end position="376"/>
    </location>
</feature>
<dbReference type="EMBL" id="JALJOR010000009">
    <property type="protein sequence ID" value="KAK9811913.1"/>
    <property type="molecule type" value="Genomic_DNA"/>
</dbReference>
<gene>
    <name evidence="2" type="ORF">WJX72_012330</name>
</gene>
<dbReference type="AlphaFoldDB" id="A0AAW1PUR4"/>
<dbReference type="PANTHER" id="PTHR34289">
    <property type="entry name" value="PROTEIN, PUTATIVE (DUF819)-RELATED"/>
    <property type="match status" value="1"/>
</dbReference>
<organism evidence="2 3">
    <name type="scientific">[Myrmecia] bisecta</name>
    <dbReference type="NCBI Taxonomy" id="41462"/>
    <lineage>
        <taxon>Eukaryota</taxon>
        <taxon>Viridiplantae</taxon>
        <taxon>Chlorophyta</taxon>
        <taxon>core chlorophytes</taxon>
        <taxon>Trebouxiophyceae</taxon>
        <taxon>Trebouxiales</taxon>
        <taxon>Trebouxiaceae</taxon>
        <taxon>Myrmecia</taxon>
    </lineage>
</organism>
<feature type="transmembrane region" description="Helical" evidence="1">
    <location>
        <begin position="294"/>
        <end position="316"/>
    </location>
</feature>
<feature type="transmembrane region" description="Helical" evidence="1">
    <location>
        <begin position="60"/>
        <end position="81"/>
    </location>
</feature>
<evidence type="ECO:0008006" key="4">
    <source>
        <dbReference type="Google" id="ProtNLM"/>
    </source>
</evidence>
<protein>
    <recommendedName>
        <fullName evidence="4">DUF819 family protein</fullName>
    </recommendedName>
</protein>
<dbReference type="Pfam" id="PF05684">
    <property type="entry name" value="DUF819"/>
    <property type="match status" value="1"/>
</dbReference>
<feature type="transmembrane region" description="Helical" evidence="1">
    <location>
        <begin position="6"/>
        <end position="25"/>
    </location>
</feature>
<evidence type="ECO:0000313" key="2">
    <source>
        <dbReference type="EMBL" id="KAK9811913.1"/>
    </source>
</evidence>
<evidence type="ECO:0000256" key="1">
    <source>
        <dbReference type="SAM" id="Phobius"/>
    </source>
</evidence>
<name>A0AAW1PUR4_9CHLO</name>
<keyword evidence="3" id="KW-1185">Reference proteome</keyword>
<dbReference type="InterPro" id="IPR008537">
    <property type="entry name" value="DUF819"/>
</dbReference>
<feature type="transmembrane region" description="Helical" evidence="1">
    <location>
        <begin position="37"/>
        <end position="54"/>
    </location>
</feature>